<dbReference type="InterPro" id="IPR002547">
    <property type="entry name" value="tRNA-bd_dom"/>
</dbReference>
<evidence type="ECO:0000256" key="16">
    <source>
        <dbReference type="ARBA" id="ARBA00049255"/>
    </source>
</evidence>
<gene>
    <name evidence="20" type="primary">pheT</name>
    <name evidence="20" type="ORF">COT26_01360</name>
</gene>
<dbReference type="InterPro" id="IPR045060">
    <property type="entry name" value="Phe-tRNA-ligase_IIc_bsu"/>
</dbReference>
<dbReference type="PROSITE" id="PS50886">
    <property type="entry name" value="TRBD"/>
    <property type="match status" value="1"/>
</dbReference>
<comment type="subcellular location">
    <subcellularLocation>
        <location evidence="1">Cytoplasm</location>
    </subcellularLocation>
</comment>
<comment type="subunit">
    <text evidence="3">Tetramer of two alpha and two beta subunits.</text>
</comment>
<dbReference type="GO" id="GO:0006432">
    <property type="term" value="P:phenylalanyl-tRNA aminoacylation"/>
    <property type="evidence" value="ECO:0007669"/>
    <property type="project" value="InterPro"/>
</dbReference>
<evidence type="ECO:0000256" key="17">
    <source>
        <dbReference type="PROSITE-ProRule" id="PRU00209"/>
    </source>
</evidence>
<keyword evidence="10" id="KW-0067">ATP-binding</keyword>
<name>A0A2H0YQR3_9BACT</name>
<keyword evidence="6 17" id="KW-0820">tRNA-binding</keyword>
<evidence type="ECO:0000256" key="13">
    <source>
        <dbReference type="ARBA" id="ARBA00022917"/>
    </source>
</evidence>
<evidence type="ECO:0000259" key="18">
    <source>
        <dbReference type="PROSITE" id="PS50886"/>
    </source>
</evidence>
<proteinExistence type="inferred from homology"/>
<comment type="similarity">
    <text evidence="2">Belongs to the phenylalanyl-tRNA synthetase beta subunit family. Type 1 subfamily.</text>
</comment>
<evidence type="ECO:0000256" key="4">
    <source>
        <dbReference type="ARBA" id="ARBA00017032"/>
    </source>
</evidence>
<dbReference type="Gene3D" id="2.40.50.140">
    <property type="entry name" value="Nucleic acid-binding proteins"/>
    <property type="match status" value="1"/>
</dbReference>
<dbReference type="GO" id="GO:0009328">
    <property type="term" value="C:phenylalanine-tRNA ligase complex"/>
    <property type="evidence" value="ECO:0007669"/>
    <property type="project" value="TreeGrafter"/>
</dbReference>
<dbReference type="Pfam" id="PF03484">
    <property type="entry name" value="B5"/>
    <property type="match status" value="1"/>
</dbReference>
<dbReference type="Gene3D" id="3.50.40.10">
    <property type="entry name" value="Phenylalanyl-trna Synthetase, Chain B, domain 3"/>
    <property type="match status" value="1"/>
</dbReference>
<dbReference type="FunFam" id="3.50.40.10:FF:000001">
    <property type="entry name" value="Phenylalanine--tRNA ligase beta subunit"/>
    <property type="match status" value="1"/>
</dbReference>
<dbReference type="Proteomes" id="UP000236845">
    <property type="component" value="Unassembled WGS sequence"/>
</dbReference>
<dbReference type="SUPFAM" id="SSF46955">
    <property type="entry name" value="Putative DNA-binding domain"/>
    <property type="match status" value="1"/>
</dbReference>
<dbReference type="PANTHER" id="PTHR10947">
    <property type="entry name" value="PHENYLALANYL-TRNA SYNTHETASE BETA CHAIN AND LEUCINE-RICH REPEAT-CONTAINING PROTEIN 47"/>
    <property type="match status" value="1"/>
</dbReference>
<dbReference type="FunFam" id="2.40.50.140:FF:000045">
    <property type="entry name" value="Phenylalanine--tRNA ligase beta subunit"/>
    <property type="match status" value="1"/>
</dbReference>
<dbReference type="PANTHER" id="PTHR10947:SF0">
    <property type="entry name" value="PHENYLALANINE--TRNA LIGASE BETA SUBUNIT"/>
    <property type="match status" value="1"/>
</dbReference>
<keyword evidence="11" id="KW-0460">Magnesium</keyword>
<feature type="non-terminal residue" evidence="20">
    <location>
        <position position="462"/>
    </location>
</feature>
<evidence type="ECO:0000313" key="20">
    <source>
        <dbReference type="EMBL" id="PIS40800.1"/>
    </source>
</evidence>
<keyword evidence="5" id="KW-0963">Cytoplasm</keyword>
<evidence type="ECO:0000256" key="2">
    <source>
        <dbReference type="ARBA" id="ARBA00008653"/>
    </source>
</evidence>
<dbReference type="GO" id="GO:0004826">
    <property type="term" value="F:phenylalanine-tRNA ligase activity"/>
    <property type="evidence" value="ECO:0007669"/>
    <property type="project" value="UniProtKB-EC"/>
</dbReference>
<dbReference type="GO" id="GO:0005524">
    <property type="term" value="F:ATP binding"/>
    <property type="evidence" value="ECO:0007669"/>
    <property type="project" value="UniProtKB-KW"/>
</dbReference>
<keyword evidence="14" id="KW-0030">Aminoacyl-tRNA synthetase</keyword>
<accession>A0A2H0YQR3</accession>
<evidence type="ECO:0000256" key="3">
    <source>
        <dbReference type="ARBA" id="ARBA00011209"/>
    </source>
</evidence>
<reference evidence="21" key="1">
    <citation type="submission" date="2017-09" db="EMBL/GenBank/DDBJ databases">
        <title>Depth-based differentiation of microbial function through sediment-hosted aquifers and enrichment of novel symbionts in the deep terrestrial subsurface.</title>
        <authorList>
            <person name="Probst A.J."/>
            <person name="Ladd B."/>
            <person name="Jarett J.K."/>
            <person name="Geller-Mcgrath D.E."/>
            <person name="Sieber C.M.K."/>
            <person name="Emerson J.B."/>
            <person name="Anantharaman K."/>
            <person name="Thomas B.C."/>
            <person name="Malmstrom R."/>
            <person name="Stieglmeier M."/>
            <person name="Klingl A."/>
            <person name="Woyke T."/>
            <person name="Ryan C.M."/>
            <person name="Banfield J.F."/>
        </authorList>
    </citation>
    <scope>NUCLEOTIDE SEQUENCE [LARGE SCALE GENOMIC DNA]</scope>
</reference>
<dbReference type="SMART" id="SM00873">
    <property type="entry name" value="B3_4"/>
    <property type="match status" value="1"/>
</dbReference>
<evidence type="ECO:0000256" key="5">
    <source>
        <dbReference type="ARBA" id="ARBA00022490"/>
    </source>
</evidence>
<evidence type="ECO:0000256" key="1">
    <source>
        <dbReference type="ARBA" id="ARBA00004496"/>
    </source>
</evidence>
<protein>
    <recommendedName>
        <fullName evidence="4">Phenylalanine--tRNA ligase beta subunit</fullName>
    </recommendedName>
    <alternativeName>
        <fullName evidence="15">Phenylalanyl-tRNA synthetase beta subunit</fullName>
    </alternativeName>
</protein>
<organism evidence="20 21">
    <name type="scientific">Candidatus Kerfeldbacteria bacterium CG08_land_8_20_14_0_20_43_14</name>
    <dbReference type="NCBI Taxonomy" id="2014246"/>
    <lineage>
        <taxon>Bacteria</taxon>
        <taxon>Candidatus Kerfeldiibacteriota</taxon>
    </lineage>
</organism>
<evidence type="ECO:0000313" key="21">
    <source>
        <dbReference type="Proteomes" id="UP000236845"/>
    </source>
</evidence>
<dbReference type="InterPro" id="IPR005146">
    <property type="entry name" value="B3/B4_tRNA-bd"/>
</dbReference>
<feature type="domain" description="TRNA-binding" evidence="18">
    <location>
        <begin position="38"/>
        <end position="148"/>
    </location>
</feature>
<evidence type="ECO:0000256" key="8">
    <source>
        <dbReference type="ARBA" id="ARBA00022723"/>
    </source>
</evidence>
<dbReference type="InterPro" id="IPR020825">
    <property type="entry name" value="Phe-tRNA_synthase-like_B3/B4"/>
</dbReference>
<dbReference type="Pfam" id="PF03483">
    <property type="entry name" value="B3_4"/>
    <property type="match status" value="1"/>
</dbReference>
<keyword evidence="9" id="KW-0547">Nucleotide-binding</keyword>
<dbReference type="InterPro" id="IPR005147">
    <property type="entry name" value="tRNA_synthase_B5-dom"/>
</dbReference>
<evidence type="ECO:0000256" key="11">
    <source>
        <dbReference type="ARBA" id="ARBA00022842"/>
    </source>
</evidence>
<dbReference type="InterPro" id="IPR004532">
    <property type="entry name" value="Phe-tRNA-ligase_IIc_bsu_bact"/>
</dbReference>
<comment type="caution">
    <text evidence="20">The sequence shown here is derived from an EMBL/GenBank/DDBJ whole genome shotgun (WGS) entry which is preliminary data.</text>
</comment>
<dbReference type="SUPFAM" id="SSF56037">
    <property type="entry name" value="PheT/TilS domain"/>
    <property type="match status" value="1"/>
</dbReference>
<evidence type="ECO:0000256" key="14">
    <source>
        <dbReference type="ARBA" id="ARBA00023146"/>
    </source>
</evidence>
<evidence type="ECO:0000259" key="19">
    <source>
        <dbReference type="PROSITE" id="PS51483"/>
    </source>
</evidence>
<dbReference type="NCBIfam" id="NF045760">
    <property type="entry name" value="YtpR"/>
    <property type="match status" value="1"/>
</dbReference>
<comment type="catalytic activity">
    <reaction evidence="16">
        <text>tRNA(Phe) + L-phenylalanine + ATP = L-phenylalanyl-tRNA(Phe) + AMP + diphosphate + H(+)</text>
        <dbReference type="Rhea" id="RHEA:19413"/>
        <dbReference type="Rhea" id="RHEA-COMP:9668"/>
        <dbReference type="Rhea" id="RHEA-COMP:9699"/>
        <dbReference type="ChEBI" id="CHEBI:15378"/>
        <dbReference type="ChEBI" id="CHEBI:30616"/>
        <dbReference type="ChEBI" id="CHEBI:33019"/>
        <dbReference type="ChEBI" id="CHEBI:58095"/>
        <dbReference type="ChEBI" id="CHEBI:78442"/>
        <dbReference type="ChEBI" id="CHEBI:78531"/>
        <dbReference type="ChEBI" id="CHEBI:456215"/>
        <dbReference type="EC" id="6.1.1.20"/>
    </reaction>
</comment>
<keyword evidence="12 17" id="KW-0694">RNA-binding</keyword>
<evidence type="ECO:0000256" key="10">
    <source>
        <dbReference type="ARBA" id="ARBA00022840"/>
    </source>
</evidence>
<sequence>MRLPLNWLKEFVSIRLSPQKLAEVLTLAGSEVEKIESSPEVTGVIVGEVLEVNKHPNADRLKVCKVRLEPNKEPRTIVCGAPNVAVGQKVCVALPGTVLANGQELKRANIRGVDSEGMICAEDELGLGSNHAGIIVLDGSAEIGKPASKWLKKPETVFELDITPNRGDCLSIRGLARETAAITGAKLKIQKNNLKEAPEKNTLGIKIQDSKACPQYVARMIKDIKLQASPDYVQARLLACGMRPINAVVDATNYVMLELGQPLHAFDADKVKQITVRLAKPGEKIRTLDNQVRNLQINDILITDGKNPIAIAGVMGGAETEVGDSTVNLIIESARFDPVKIRITANRLGLRSEASNRFEKGIDPAVAVEAADRACELISAWCGGKVLKGRVIAGQKAAPKSKPIVLGLEYAEKILGVKVGVNLAKQKLSALDCKVLAVGKRLKVVPPSFRLDLSLPIDLVEE</sequence>
<evidence type="ECO:0000256" key="7">
    <source>
        <dbReference type="ARBA" id="ARBA00022598"/>
    </source>
</evidence>
<dbReference type="Gene3D" id="3.30.56.10">
    <property type="match status" value="2"/>
</dbReference>
<dbReference type="NCBIfam" id="TIGR00472">
    <property type="entry name" value="pheT_bact"/>
    <property type="match status" value="1"/>
</dbReference>
<keyword evidence="8" id="KW-0479">Metal-binding</keyword>
<dbReference type="SMART" id="SM00874">
    <property type="entry name" value="B5"/>
    <property type="match status" value="1"/>
</dbReference>
<dbReference type="PROSITE" id="PS51483">
    <property type="entry name" value="B5"/>
    <property type="match status" value="1"/>
</dbReference>
<keyword evidence="13" id="KW-0648">Protein biosynthesis</keyword>
<dbReference type="GO" id="GO:0000287">
    <property type="term" value="F:magnesium ion binding"/>
    <property type="evidence" value="ECO:0007669"/>
    <property type="project" value="InterPro"/>
</dbReference>
<dbReference type="SUPFAM" id="SSF50249">
    <property type="entry name" value="Nucleic acid-binding proteins"/>
    <property type="match status" value="1"/>
</dbReference>
<dbReference type="AlphaFoldDB" id="A0A2H0YQR3"/>
<evidence type="ECO:0000256" key="12">
    <source>
        <dbReference type="ARBA" id="ARBA00022884"/>
    </source>
</evidence>
<dbReference type="CDD" id="cd02796">
    <property type="entry name" value="tRNA_bind_bactPheRS"/>
    <property type="match status" value="1"/>
</dbReference>
<evidence type="ECO:0000256" key="6">
    <source>
        <dbReference type="ARBA" id="ARBA00022555"/>
    </source>
</evidence>
<feature type="domain" description="B5" evidence="19">
    <location>
        <begin position="399"/>
        <end position="462"/>
    </location>
</feature>
<dbReference type="Pfam" id="PF01588">
    <property type="entry name" value="tRNA_bind"/>
    <property type="match status" value="1"/>
</dbReference>
<dbReference type="InterPro" id="IPR033714">
    <property type="entry name" value="tRNA_bind_bactPheRS"/>
</dbReference>
<evidence type="ECO:0000256" key="9">
    <source>
        <dbReference type="ARBA" id="ARBA00022741"/>
    </source>
</evidence>
<evidence type="ECO:0000256" key="15">
    <source>
        <dbReference type="ARBA" id="ARBA00033189"/>
    </source>
</evidence>
<dbReference type="GO" id="GO:0000049">
    <property type="term" value="F:tRNA binding"/>
    <property type="evidence" value="ECO:0007669"/>
    <property type="project" value="UniProtKB-UniRule"/>
</dbReference>
<keyword evidence="7 20" id="KW-0436">Ligase</keyword>
<dbReference type="InterPro" id="IPR012340">
    <property type="entry name" value="NA-bd_OB-fold"/>
</dbReference>
<dbReference type="EMBL" id="PEXW01000029">
    <property type="protein sequence ID" value="PIS40800.1"/>
    <property type="molecule type" value="Genomic_DNA"/>
</dbReference>
<dbReference type="InterPro" id="IPR009061">
    <property type="entry name" value="DNA-bd_dom_put_sf"/>
</dbReference>